<feature type="compositionally biased region" description="Basic residues" evidence="1">
    <location>
        <begin position="68"/>
        <end position="78"/>
    </location>
</feature>
<dbReference type="EMBL" id="JACASE010000011">
    <property type="protein sequence ID" value="KAF6427985.1"/>
    <property type="molecule type" value="Genomic_DNA"/>
</dbReference>
<protein>
    <recommendedName>
        <fullName evidence="4">Glutamate rich 1</fullName>
    </recommendedName>
</protein>
<evidence type="ECO:0000256" key="1">
    <source>
        <dbReference type="SAM" id="MobiDB-lite"/>
    </source>
</evidence>
<gene>
    <name evidence="2" type="ORF">HJG63_008438</name>
</gene>
<sequence length="439" mass="47084">MTRNPELPRSDPSAGVAADPGVSYFPLSMRGANAPGGRAHGSPKSQSEPGPADWHPEAETLDPDWARVRGRIRKRRGKLGPAEGGGREPRMADARRHVFVGKVLQRLFPHVPRGQETRALSTPASENPAEGEKAAAEEGRCGRSPPPTGGPSEAPPGRRLYTVSLPPGGCIPCPPEPPSRTTSENSSSSDDAGGPDPEDPPKRRRIRKPKSKKSLKSPDHVHVGQAGFEKQQNLLPGRPRSWPTEGPAMSANKKRKLKKKQRIRKKREAGVPAGAPRVDFTYQPAGGSSEQEAAPQSDAEVPDASPEDAGPGAPGDARQDGAGEEAGPGTREKADGLLNFLKSTQEIYFYDGGSRRPDSALAAASEELLRSLQAGSVAPSDVLSLHRMKTLLLLQDPGPLQLSLDEFARRCAMPPDHARVISAFFNYWITHILPEKNSE</sequence>
<accession>A0A7J8DY37</accession>
<feature type="compositionally biased region" description="Basic residues" evidence="1">
    <location>
        <begin position="202"/>
        <end position="215"/>
    </location>
</feature>
<comment type="caution">
    <text evidence="2">The sequence shown here is derived from an EMBL/GenBank/DDBJ whole genome shotgun (WGS) entry which is preliminary data.</text>
</comment>
<dbReference type="PANTHER" id="PTHR22444:SF1">
    <property type="entry name" value="GLUTAMATE-RICH PROTEIN 1"/>
    <property type="match status" value="1"/>
</dbReference>
<reference evidence="2 3" key="1">
    <citation type="journal article" date="2020" name="Nature">
        <title>Six reference-quality genomes reveal evolution of bat adaptations.</title>
        <authorList>
            <person name="Jebb D."/>
            <person name="Huang Z."/>
            <person name="Pippel M."/>
            <person name="Hughes G.M."/>
            <person name="Lavrichenko K."/>
            <person name="Devanna P."/>
            <person name="Winkler S."/>
            <person name="Jermiin L.S."/>
            <person name="Skirmuntt E.C."/>
            <person name="Katzourakis A."/>
            <person name="Burkitt-Gray L."/>
            <person name="Ray D.A."/>
            <person name="Sullivan K.A.M."/>
            <person name="Roscito J.G."/>
            <person name="Kirilenko B.M."/>
            <person name="Davalos L.M."/>
            <person name="Corthals A.P."/>
            <person name="Power M.L."/>
            <person name="Jones G."/>
            <person name="Ransome R.D."/>
            <person name="Dechmann D.K.N."/>
            <person name="Locatelli A.G."/>
            <person name="Puechmaille S.J."/>
            <person name="Fedrigo O."/>
            <person name="Jarvis E.D."/>
            <person name="Hiller M."/>
            <person name="Vernes S.C."/>
            <person name="Myers E.W."/>
            <person name="Teeling E.C."/>
        </authorList>
    </citation>
    <scope>NUCLEOTIDE SEQUENCE [LARGE SCALE GENOMIC DNA]</scope>
    <source>
        <strain evidence="2">MRouAeg1</strain>
        <tissue evidence="2">Muscle</tissue>
    </source>
</reference>
<dbReference type="PANTHER" id="PTHR22444">
    <property type="entry name" value="GLUTAMATE-RICH PROTEIN 1"/>
    <property type="match status" value="1"/>
</dbReference>
<evidence type="ECO:0008006" key="4">
    <source>
        <dbReference type="Google" id="ProtNLM"/>
    </source>
</evidence>
<dbReference type="Proteomes" id="UP000593571">
    <property type="component" value="Unassembled WGS sequence"/>
</dbReference>
<keyword evidence="3" id="KW-1185">Reference proteome</keyword>
<feature type="compositionally biased region" description="Low complexity" evidence="1">
    <location>
        <begin position="179"/>
        <end position="195"/>
    </location>
</feature>
<name>A0A7J8DY37_ROUAE</name>
<feature type="compositionally biased region" description="Basic and acidic residues" evidence="1">
    <location>
        <begin position="130"/>
        <end position="141"/>
    </location>
</feature>
<feature type="region of interest" description="Disordered" evidence="1">
    <location>
        <begin position="1"/>
        <end position="94"/>
    </location>
</feature>
<proteinExistence type="predicted"/>
<feature type="compositionally biased region" description="Basic and acidic residues" evidence="1">
    <location>
        <begin position="85"/>
        <end position="94"/>
    </location>
</feature>
<dbReference type="AlphaFoldDB" id="A0A7J8DY37"/>
<dbReference type="InterPro" id="IPR026719">
    <property type="entry name" value="ERICH1"/>
</dbReference>
<feature type="region of interest" description="Disordered" evidence="1">
    <location>
        <begin position="106"/>
        <end position="332"/>
    </location>
</feature>
<evidence type="ECO:0000313" key="3">
    <source>
        <dbReference type="Proteomes" id="UP000593571"/>
    </source>
</evidence>
<feature type="compositionally biased region" description="Basic residues" evidence="1">
    <location>
        <begin position="252"/>
        <end position="267"/>
    </location>
</feature>
<evidence type="ECO:0000313" key="2">
    <source>
        <dbReference type="EMBL" id="KAF6427985.1"/>
    </source>
</evidence>
<organism evidence="2 3">
    <name type="scientific">Rousettus aegyptiacus</name>
    <name type="common">Egyptian fruit bat</name>
    <name type="synonym">Pteropus aegyptiacus</name>
    <dbReference type="NCBI Taxonomy" id="9407"/>
    <lineage>
        <taxon>Eukaryota</taxon>
        <taxon>Metazoa</taxon>
        <taxon>Chordata</taxon>
        <taxon>Craniata</taxon>
        <taxon>Vertebrata</taxon>
        <taxon>Euteleostomi</taxon>
        <taxon>Mammalia</taxon>
        <taxon>Eutheria</taxon>
        <taxon>Laurasiatheria</taxon>
        <taxon>Chiroptera</taxon>
        <taxon>Yinpterochiroptera</taxon>
        <taxon>Pteropodoidea</taxon>
        <taxon>Pteropodidae</taxon>
        <taxon>Rousettinae</taxon>
        <taxon>Rousettus</taxon>
    </lineage>
</organism>